<evidence type="ECO:0000256" key="1">
    <source>
        <dbReference type="PROSITE-ProRule" id="PRU00339"/>
    </source>
</evidence>
<keyword evidence="3" id="KW-1133">Transmembrane helix</keyword>
<keyword evidence="3" id="KW-0472">Membrane</keyword>
<evidence type="ECO:0008006" key="6">
    <source>
        <dbReference type="Google" id="ProtNLM"/>
    </source>
</evidence>
<dbReference type="EMBL" id="QRVN01000006">
    <property type="protein sequence ID" value="RGS47941.1"/>
    <property type="molecule type" value="Genomic_DNA"/>
</dbReference>
<feature type="coiled-coil region" evidence="2">
    <location>
        <begin position="356"/>
        <end position="429"/>
    </location>
</feature>
<organism evidence="4 5">
    <name type="scientific">Segatella copri</name>
    <dbReference type="NCBI Taxonomy" id="165179"/>
    <lineage>
        <taxon>Bacteria</taxon>
        <taxon>Pseudomonadati</taxon>
        <taxon>Bacteroidota</taxon>
        <taxon>Bacteroidia</taxon>
        <taxon>Bacteroidales</taxon>
        <taxon>Prevotellaceae</taxon>
        <taxon>Segatella</taxon>
    </lineage>
</organism>
<dbReference type="SUPFAM" id="SSF48452">
    <property type="entry name" value="TPR-like"/>
    <property type="match status" value="1"/>
</dbReference>
<keyword evidence="3" id="KW-0812">Transmembrane</keyword>
<dbReference type="AlphaFoldDB" id="A0AA92TMK7"/>
<comment type="caution">
    <text evidence="4">The sequence shown here is derived from an EMBL/GenBank/DDBJ whole genome shotgun (WGS) entry which is preliminary data.</text>
</comment>
<accession>A0AA92TMK7</accession>
<keyword evidence="1" id="KW-0802">TPR repeat</keyword>
<sequence length="545" mass="63461">MEAHPQAAYDSLCRFDSLEVPDASRKVAMKCRMLMAKAQNKLYLSMPTDSIFQEVVDYYDSKGSDNEKMQAYYLMGCVYRDQKEAPRAMMSYKKAVEYADTLSKKCDYCTLSKVYGQMAEIYSRQYLHSKAVENFHKYSDYSFLSNNKKDGIQGLLFASIEYYSMGDTLKALNLQAHCRKLYLQSGMRKEAALSYPRLIYTLLNRANYKKAAHYMSLFESQSGLFDSHHNIKQGHEHYYKAKGLYFLGIHRLDSSEYYFRKLGAYGMKYESCNGLLSVFSKLDQKDSVKKYAVLSEQEMDKILNSTQADAVIQANSLYDYERLQKQMSDMVIQEEKNKNVLLLMGFIALFFSIYAYNKYKNNLRKKEIRLAKLNKEYLQAVDNAQNTIADYMELKKNTTLFEQKMIKKINVLQDVIDQYEAKLENVKQSDRIIAIENSDIFLKFKNATTPKLKAILPNQDDWKTLEILFKQYFPLVYAKISRTKLSTQEFHVCVLSWLKFDNREMSILLQTTTSSICNAKQKANYKLFDQNSASSLYKNLSTLIQ</sequence>
<name>A0AA92TMK7_9BACT</name>
<evidence type="ECO:0000256" key="2">
    <source>
        <dbReference type="SAM" id="Coils"/>
    </source>
</evidence>
<dbReference type="PROSITE" id="PS50005">
    <property type="entry name" value="TPR"/>
    <property type="match status" value="1"/>
</dbReference>
<reference evidence="4 5" key="1">
    <citation type="submission" date="2018-08" db="EMBL/GenBank/DDBJ databases">
        <title>A genome reference for cultivated species of the human gut microbiota.</title>
        <authorList>
            <person name="Zou Y."/>
            <person name="Xue W."/>
            <person name="Luo G."/>
        </authorList>
    </citation>
    <scope>NUCLEOTIDE SEQUENCE [LARGE SCALE GENOMIC DNA]</scope>
    <source>
        <strain evidence="4 5">AF22-1</strain>
    </source>
</reference>
<keyword evidence="2" id="KW-0175">Coiled coil</keyword>
<feature type="transmembrane region" description="Helical" evidence="3">
    <location>
        <begin position="340"/>
        <end position="357"/>
    </location>
</feature>
<dbReference type="InterPro" id="IPR019734">
    <property type="entry name" value="TPR_rpt"/>
</dbReference>
<evidence type="ECO:0000313" key="4">
    <source>
        <dbReference type="EMBL" id="RGS47941.1"/>
    </source>
</evidence>
<evidence type="ECO:0000256" key="3">
    <source>
        <dbReference type="SAM" id="Phobius"/>
    </source>
</evidence>
<protein>
    <recommendedName>
        <fullName evidence="6">Tetratricopeptide repeat protein</fullName>
    </recommendedName>
</protein>
<gene>
    <name evidence="4" type="ORF">DWX90_04550</name>
</gene>
<dbReference type="Gene3D" id="1.25.40.10">
    <property type="entry name" value="Tetratricopeptide repeat domain"/>
    <property type="match status" value="1"/>
</dbReference>
<dbReference type="InterPro" id="IPR011990">
    <property type="entry name" value="TPR-like_helical_dom_sf"/>
</dbReference>
<proteinExistence type="predicted"/>
<dbReference type="Proteomes" id="UP000286113">
    <property type="component" value="Unassembled WGS sequence"/>
</dbReference>
<evidence type="ECO:0000313" key="5">
    <source>
        <dbReference type="Proteomes" id="UP000286113"/>
    </source>
</evidence>
<feature type="repeat" description="TPR" evidence="1">
    <location>
        <begin position="69"/>
        <end position="102"/>
    </location>
</feature>